<dbReference type="EMBL" id="JBDNCH010000002">
    <property type="protein sequence ID" value="MEN9059978.1"/>
    <property type="molecule type" value="Genomic_DNA"/>
</dbReference>
<evidence type="ECO:0000256" key="1">
    <source>
        <dbReference type="SAM" id="SignalP"/>
    </source>
</evidence>
<dbReference type="AlphaFoldDB" id="A0AAW9SN68"/>
<feature type="domain" description="Transglutaminase-like" evidence="2">
    <location>
        <begin position="229"/>
        <end position="298"/>
    </location>
</feature>
<dbReference type="Pfam" id="PF01841">
    <property type="entry name" value="Transglut_core"/>
    <property type="match status" value="1"/>
</dbReference>
<keyword evidence="1" id="KW-0732">Signal</keyword>
<dbReference type="Proteomes" id="UP001428774">
    <property type="component" value="Unassembled WGS sequence"/>
</dbReference>
<dbReference type="Pfam" id="PF08379">
    <property type="entry name" value="Bact_transglu_N"/>
    <property type="match status" value="1"/>
</dbReference>
<protein>
    <submittedName>
        <fullName evidence="3">Transglutaminase family protein</fullName>
    </submittedName>
</protein>
<sequence length="367" mass="39496">MLQLIAPVCAAASHFPAPALASVSARAVRDRKPGAARRQKASRQGAAVAVSLHSPPMTRLSITHKTRYSFRRDIALGPHQLMLRPRENRDLSLVSFDLEVWPTPVLRWSQDVAGNAVVSALFPAPARELDITARMVVDLHAPAWPVFPITASASQFPFTYSLDELTDLGTLAQPQYFDQAKRLIGWVESLIASRPIDTLALLKDISKAITAQTYYQGHATEGTQGPLATLDRGWGTCRDFAVLFAEAVRTLGFGARLVSGDLYNPSGESVGIADAGATYAWVEVFVPGAGWIAFDPTNRSVGPANLIAVAVARNIHQISPVSGSFHGTNTDFLGLDVTVNVRRDAGSSTENLRHGSVLLQGRISPEA</sequence>
<name>A0AAW9SN68_9RHOB</name>
<dbReference type="InterPro" id="IPR038765">
    <property type="entry name" value="Papain-like_cys_pep_sf"/>
</dbReference>
<organism evidence="3 4">
    <name type="scientific">Ponticoccus litoralis</name>
    <dbReference type="NCBI Taxonomy" id="422297"/>
    <lineage>
        <taxon>Bacteria</taxon>
        <taxon>Pseudomonadati</taxon>
        <taxon>Pseudomonadota</taxon>
        <taxon>Alphaproteobacteria</taxon>
        <taxon>Rhodobacterales</taxon>
        <taxon>Roseobacteraceae</taxon>
        <taxon>Ponticoccus</taxon>
    </lineage>
</organism>
<accession>A0AAW9SN68</accession>
<dbReference type="InterPro" id="IPR002931">
    <property type="entry name" value="Transglutaminase-like"/>
</dbReference>
<dbReference type="Gene3D" id="3.10.620.30">
    <property type="match status" value="1"/>
</dbReference>
<evidence type="ECO:0000313" key="4">
    <source>
        <dbReference type="Proteomes" id="UP001428774"/>
    </source>
</evidence>
<evidence type="ECO:0000259" key="2">
    <source>
        <dbReference type="SMART" id="SM00460"/>
    </source>
</evidence>
<evidence type="ECO:0000313" key="3">
    <source>
        <dbReference type="EMBL" id="MEN9059978.1"/>
    </source>
</evidence>
<dbReference type="SUPFAM" id="SSF54001">
    <property type="entry name" value="Cysteine proteinases"/>
    <property type="match status" value="1"/>
</dbReference>
<dbReference type="InterPro" id="IPR013589">
    <property type="entry name" value="Bac_transglu_N"/>
</dbReference>
<dbReference type="PANTHER" id="PTHR33490:SF1">
    <property type="entry name" value="SLL1233 PROTEIN"/>
    <property type="match status" value="1"/>
</dbReference>
<feature type="chain" id="PRO_5043353739" evidence="1">
    <location>
        <begin position="22"/>
        <end position="367"/>
    </location>
</feature>
<reference evidence="3 4" key="1">
    <citation type="submission" date="2024-05" db="EMBL/GenBank/DDBJ databases">
        <title>Genome sequence of Ponticoccus litoralis KCCM 90028.</title>
        <authorList>
            <person name="Kim J.M."/>
            <person name="Lee J.K."/>
            <person name="Choi B.J."/>
            <person name="Bayburt H."/>
            <person name="Baek J.H."/>
            <person name="Jeon C.O."/>
        </authorList>
    </citation>
    <scope>NUCLEOTIDE SEQUENCE [LARGE SCALE GENOMIC DNA]</scope>
    <source>
        <strain evidence="3 4">KCCM 90028</strain>
    </source>
</reference>
<feature type="signal peptide" evidence="1">
    <location>
        <begin position="1"/>
        <end position="21"/>
    </location>
</feature>
<dbReference type="PANTHER" id="PTHR33490">
    <property type="entry name" value="BLR5614 PROTEIN-RELATED"/>
    <property type="match status" value="1"/>
</dbReference>
<comment type="caution">
    <text evidence="3">The sequence shown here is derived from an EMBL/GenBank/DDBJ whole genome shotgun (WGS) entry which is preliminary data.</text>
</comment>
<dbReference type="SMART" id="SM00460">
    <property type="entry name" value="TGc"/>
    <property type="match status" value="1"/>
</dbReference>
<gene>
    <name evidence="3" type="ORF">ABFB10_01970</name>
</gene>
<proteinExistence type="predicted"/>
<dbReference type="RefSeq" id="WP_347165115.1">
    <property type="nucleotide sequence ID" value="NZ_JBDNCH010000002.1"/>
</dbReference>
<keyword evidence="4" id="KW-1185">Reference proteome</keyword>